<reference evidence="2" key="1">
    <citation type="submission" date="2022-11" db="UniProtKB">
        <authorList>
            <consortium name="WormBaseParasite"/>
        </authorList>
    </citation>
    <scope>IDENTIFICATION</scope>
</reference>
<protein>
    <submittedName>
        <fullName evidence="2">Uncharacterized protein</fullName>
    </submittedName>
</protein>
<name>A0A914L0V3_MELIC</name>
<dbReference type="WBParaSite" id="Minc3s00214g07718">
    <property type="protein sequence ID" value="Minc3s00214g07718"/>
    <property type="gene ID" value="Minc3s00214g07718"/>
</dbReference>
<sequence>MKFRKELCIIDRNGVTLDKMVKLKEKIGRQKIINVNKKSKVVNFWSQNEWIILVMKKLIKSVMHPKLRHFIRKTKLVETCSGCANQNNHQDQII</sequence>
<dbReference type="AlphaFoldDB" id="A0A914L0V3"/>
<dbReference type="Proteomes" id="UP000887563">
    <property type="component" value="Unplaced"/>
</dbReference>
<accession>A0A914L0V3</accession>
<organism evidence="1 2">
    <name type="scientific">Meloidogyne incognita</name>
    <name type="common">Southern root-knot nematode worm</name>
    <name type="synonym">Oxyuris incognita</name>
    <dbReference type="NCBI Taxonomy" id="6306"/>
    <lineage>
        <taxon>Eukaryota</taxon>
        <taxon>Metazoa</taxon>
        <taxon>Ecdysozoa</taxon>
        <taxon>Nematoda</taxon>
        <taxon>Chromadorea</taxon>
        <taxon>Rhabditida</taxon>
        <taxon>Tylenchina</taxon>
        <taxon>Tylenchomorpha</taxon>
        <taxon>Tylenchoidea</taxon>
        <taxon>Meloidogynidae</taxon>
        <taxon>Meloidogyninae</taxon>
        <taxon>Meloidogyne</taxon>
        <taxon>Meloidogyne incognita group</taxon>
    </lineage>
</organism>
<evidence type="ECO:0000313" key="1">
    <source>
        <dbReference type="Proteomes" id="UP000887563"/>
    </source>
</evidence>
<proteinExistence type="predicted"/>
<evidence type="ECO:0000313" key="2">
    <source>
        <dbReference type="WBParaSite" id="Minc3s00214g07718"/>
    </source>
</evidence>
<keyword evidence="1" id="KW-1185">Reference proteome</keyword>